<dbReference type="AlphaFoldDB" id="A0A0D6R367"/>
<comment type="similarity">
    <text evidence="2">Belongs to the DODA-type extradiol aromatic ring-opening dioxygenase family.</text>
</comment>
<dbReference type="PANTHER" id="PTHR30096">
    <property type="entry name" value="4,5-DOPA DIOXYGENASE EXTRADIOL-LIKE PROTEIN"/>
    <property type="match status" value="1"/>
</dbReference>
<evidence type="ECO:0000256" key="4">
    <source>
        <dbReference type="ARBA" id="ARBA00022833"/>
    </source>
</evidence>
<dbReference type="InterPro" id="IPR014436">
    <property type="entry name" value="Extradiol_dOase_DODA"/>
</dbReference>
<keyword evidence="6" id="KW-0560">Oxidoreductase</keyword>
<evidence type="ECO:0000256" key="5">
    <source>
        <dbReference type="ARBA" id="ARBA00022964"/>
    </source>
</evidence>
<keyword evidence="5" id="KW-0223">Dioxygenase</keyword>
<dbReference type="Pfam" id="PF02900">
    <property type="entry name" value="LigB"/>
    <property type="match status" value="1"/>
</dbReference>
<dbReference type="InterPro" id="IPR004183">
    <property type="entry name" value="Xdiol_dOase_suB"/>
</dbReference>
<evidence type="ECO:0000313" key="8">
    <source>
        <dbReference type="EMBL" id="JAG98277.1"/>
    </source>
</evidence>
<dbReference type="CDD" id="cd07363">
    <property type="entry name" value="45_DOPA_Dioxygenase"/>
    <property type="match status" value="1"/>
</dbReference>
<proteinExistence type="inferred from homology"/>
<reference evidence="8" key="1">
    <citation type="submission" date="2015-03" db="EMBL/GenBank/DDBJ databases">
        <title>A transcriptome of Araucaria cunninghamii, an australian fine timber species.</title>
        <authorList>
            <person name="Jing Yi C.J.Y."/>
            <person name="Yin San L.Y.S."/>
            <person name="Abdul Karim S.S."/>
            <person name="Wan Azmi N.N."/>
            <person name="Hercus R.R."/>
            <person name="Croft L.L."/>
        </authorList>
    </citation>
    <scope>NUCLEOTIDE SEQUENCE</scope>
    <source>
        <strain evidence="8">MI0301</strain>
        <tissue evidence="8">Leaf</tissue>
    </source>
</reference>
<organism evidence="8">
    <name type="scientific">Araucaria cunninghamii</name>
    <name type="common">Hoop pine</name>
    <name type="synonym">Moreton Bay pine</name>
    <dbReference type="NCBI Taxonomy" id="56994"/>
    <lineage>
        <taxon>Eukaryota</taxon>
        <taxon>Viridiplantae</taxon>
        <taxon>Streptophyta</taxon>
        <taxon>Embryophyta</taxon>
        <taxon>Tracheophyta</taxon>
        <taxon>Spermatophyta</taxon>
        <taxon>Pinopsida</taxon>
        <taxon>Pinidae</taxon>
        <taxon>Conifers II</taxon>
        <taxon>Araucariales</taxon>
        <taxon>Araucariaceae</taxon>
        <taxon>Araucaria</taxon>
    </lineage>
</organism>
<evidence type="ECO:0000256" key="3">
    <source>
        <dbReference type="ARBA" id="ARBA00022723"/>
    </source>
</evidence>
<accession>A0A0D6R367</accession>
<evidence type="ECO:0000256" key="2">
    <source>
        <dbReference type="ARBA" id="ARBA00007581"/>
    </source>
</evidence>
<dbReference type="GO" id="GO:0008270">
    <property type="term" value="F:zinc ion binding"/>
    <property type="evidence" value="ECO:0007669"/>
    <property type="project" value="InterPro"/>
</dbReference>
<sequence length="300" mass="33339">MADRRYDEQDEWMLVDIREHEPVAVGESEVERVEEEEGKKMEMSLMDGGVGMMKTYFICDGTPKELFEKLPEMEPRRPKAILLVFSNRQSSNSGDFSGLTSHVNYENVWRTPSIDISWVSLQVRATAKGAPDLAEKAKELLLKAGIRSVTHESLLRRMEHAGTKSTVSTSSNFISDVPICQLSVQSKKGALFHYNLGRALAPLRHEGVLILGLCNNVGVSNPQSNGPPDIWAEAFDKWLHDSLLNNRFEEIIQFENKIPHAGIVPLLSEGLYPLLVVLGAAGQGAVAEQVHNGWSFCSHS</sequence>
<protein>
    <recommendedName>
        <fullName evidence="7">Extradiol ring-cleavage dioxygenase class III enzyme subunit B domain-containing protein</fullName>
    </recommendedName>
</protein>
<dbReference type="SUPFAM" id="SSF53213">
    <property type="entry name" value="LigB-like"/>
    <property type="match status" value="1"/>
</dbReference>
<evidence type="ECO:0000259" key="7">
    <source>
        <dbReference type="Pfam" id="PF02900"/>
    </source>
</evidence>
<dbReference type="Gene3D" id="3.40.830.10">
    <property type="entry name" value="LigB-like"/>
    <property type="match status" value="1"/>
</dbReference>
<dbReference type="GO" id="GO:0016702">
    <property type="term" value="F:oxidoreductase activity, acting on single donors with incorporation of molecular oxygen, incorporation of two atoms of oxygen"/>
    <property type="evidence" value="ECO:0007669"/>
    <property type="project" value="UniProtKB-ARBA"/>
</dbReference>
<feature type="domain" description="Extradiol ring-cleavage dioxygenase class III enzyme subunit B" evidence="7">
    <location>
        <begin position="119"/>
        <end position="295"/>
    </location>
</feature>
<keyword evidence="3" id="KW-0479">Metal-binding</keyword>
<evidence type="ECO:0000256" key="6">
    <source>
        <dbReference type="ARBA" id="ARBA00023002"/>
    </source>
</evidence>
<dbReference type="EMBL" id="GCKF01026825">
    <property type="protein sequence ID" value="JAG98277.1"/>
    <property type="molecule type" value="Transcribed_RNA"/>
</dbReference>
<name>A0A0D6R367_ARACU</name>
<keyword evidence="4" id="KW-0862">Zinc</keyword>
<dbReference type="PANTHER" id="PTHR30096:SF0">
    <property type="entry name" value="4,5-DOPA DIOXYGENASE EXTRADIOL-LIKE PROTEIN"/>
    <property type="match status" value="1"/>
</dbReference>
<evidence type="ECO:0000256" key="1">
    <source>
        <dbReference type="ARBA" id="ARBA00001947"/>
    </source>
</evidence>
<dbReference type="GO" id="GO:0008198">
    <property type="term" value="F:ferrous iron binding"/>
    <property type="evidence" value="ECO:0007669"/>
    <property type="project" value="InterPro"/>
</dbReference>
<comment type="cofactor">
    <cofactor evidence="1">
        <name>Zn(2+)</name>
        <dbReference type="ChEBI" id="CHEBI:29105"/>
    </cofactor>
</comment>